<protein>
    <recommendedName>
        <fullName evidence="4">Lipoprotein</fullName>
    </recommendedName>
</protein>
<accession>A0A9D2CD30</accession>
<dbReference type="AlphaFoldDB" id="A0A9D2CD30"/>
<proteinExistence type="predicted"/>
<evidence type="ECO:0000313" key="2">
    <source>
        <dbReference type="EMBL" id="HIY69544.1"/>
    </source>
</evidence>
<evidence type="ECO:0000256" key="1">
    <source>
        <dbReference type="SAM" id="SignalP"/>
    </source>
</evidence>
<evidence type="ECO:0000313" key="3">
    <source>
        <dbReference type="Proteomes" id="UP000886844"/>
    </source>
</evidence>
<reference evidence="2" key="1">
    <citation type="journal article" date="2021" name="PeerJ">
        <title>Extensive microbial diversity within the chicken gut microbiome revealed by metagenomics and culture.</title>
        <authorList>
            <person name="Gilroy R."/>
            <person name="Ravi A."/>
            <person name="Getino M."/>
            <person name="Pursley I."/>
            <person name="Horton D.L."/>
            <person name="Alikhan N.F."/>
            <person name="Baker D."/>
            <person name="Gharbi K."/>
            <person name="Hall N."/>
            <person name="Watson M."/>
            <person name="Adriaenssens E.M."/>
            <person name="Foster-Nyarko E."/>
            <person name="Jarju S."/>
            <person name="Secka A."/>
            <person name="Antonio M."/>
            <person name="Oren A."/>
            <person name="Chaudhuri R.R."/>
            <person name="La Ragione R."/>
            <person name="Hildebrand F."/>
            <person name="Pallen M.J."/>
        </authorList>
    </citation>
    <scope>NUCLEOTIDE SEQUENCE</scope>
    <source>
        <strain evidence="2">5134</strain>
    </source>
</reference>
<comment type="caution">
    <text evidence="2">The sequence shown here is derived from an EMBL/GenBank/DDBJ whole genome shotgun (WGS) entry which is preliminary data.</text>
</comment>
<name>A0A9D2CD30_9BACT</name>
<evidence type="ECO:0008006" key="4">
    <source>
        <dbReference type="Google" id="ProtNLM"/>
    </source>
</evidence>
<organism evidence="2 3">
    <name type="scientific">Candidatus Alistipes intestinigallinarum</name>
    <dbReference type="NCBI Taxonomy" id="2838440"/>
    <lineage>
        <taxon>Bacteria</taxon>
        <taxon>Pseudomonadati</taxon>
        <taxon>Bacteroidota</taxon>
        <taxon>Bacteroidia</taxon>
        <taxon>Bacteroidales</taxon>
        <taxon>Rikenellaceae</taxon>
        <taxon>Alistipes</taxon>
    </lineage>
</organism>
<feature type="signal peptide" evidence="1">
    <location>
        <begin position="1"/>
        <end position="18"/>
    </location>
</feature>
<feature type="chain" id="PRO_5039021045" description="Lipoprotein" evidence="1">
    <location>
        <begin position="19"/>
        <end position="421"/>
    </location>
</feature>
<keyword evidence="1" id="KW-0732">Signal</keyword>
<sequence length="421" mass="46320">MKLWKTSIQILIAISCWAGMGCSEDQDTHFSYVNVPLSSHDVVLSEQDVFDVTIGLPGVNYRVKSDDPEIVTAIIADDVIRLTAGKIGSTMVHLSDDGYNRARMIVTVKQLYDLVLESIPGQTGVLRLDNDGSVKNLKILSGNGGYEAYSSAPESVEASIIQDPESTDGWLLSLKGKSNIEEAEITVRDCKQKSVTIKVSVTDPLAPLVLDVEGEITGTYNYGGELETKEIHILSGNGDYRVESNNPNVVSVSLEGETIHLTIVGDGAATLSVYDRMNEQAQVRLSVPMNTDDPTPRISWDDYRADLTIPETVSRGSYATTKHMYWDHGKDSWHVSFNGGWADNLECVNATNRKPLLEVTTDGQTVMYDDKTSEIALTSLYLQKRVGDNGKESHIYYISFQTADGHKGFIVHDWNACDAVK</sequence>
<dbReference type="PROSITE" id="PS51257">
    <property type="entry name" value="PROKAR_LIPOPROTEIN"/>
    <property type="match status" value="1"/>
</dbReference>
<dbReference type="Proteomes" id="UP000886844">
    <property type="component" value="Unassembled WGS sequence"/>
</dbReference>
<gene>
    <name evidence="2" type="ORF">H9828_09025</name>
</gene>
<dbReference type="EMBL" id="DXDA01000068">
    <property type="protein sequence ID" value="HIY69544.1"/>
    <property type="molecule type" value="Genomic_DNA"/>
</dbReference>
<reference evidence="2" key="2">
    <citation type="submission" date="2021-04" db="EMBL/GenBank/DDBJ databases">
        <authorList>
            <person name="Gilroy R."/>
        </authorList>
    </citation>
    <scope>NUCLEOTIDE SEQUENCE</scope>
    <source>
        <strain evidence="2">5134</strain>
    </source>
</reference>